<dbReference type="SUPFAM" id="SSF56281">
    <property type="entry name" value="Metallo-hydrolase/oxidoreductase"/>
    <property type="match status" value="1"/>
</dbReference>
<dbReference type="Gene3D" id="3.60.15.10">
    <property type="entry name" value="Ribonuclease Z/Hydroxyacylglutathione hydrolase-like"/>
    <property type="match status" value="1"/>
</dbReference>
<dbReference type="Gene3D" id="3.40.50.360">
    <property type="match status" value="1"/>
</dbReference>
<gene>
    <name evidence="2" type="ORF">ENT99_05290</name>
    <name evidence="3" type="ORF">ENU64_04850</name>
</gene>
<dbReference type="GO" id="GO:0009055">
    <property type="term" value="F:electron transfer activity"/>
    <property type="evidence" value="ECO:0007669"/>
    <property type="project" value="InterPro"/>
</dbReference>
<dbReference type="InterPro" id="IPR036866">
    <property type="entry name" value="RibonucZ/Hydroxyglut_hydro"/>
</dbReference>
<dbReference type="Pfam" id="PF00258">
    <property type="entry name" value="Flavodoxin_1"/>
    <property type="match status" value="1"/>
</dbReference>
<dbReference type="SMART" id="SM00849">
    <property type="entry name" value="Lactamase_B"/>
    <property type="match status" value="1"/>
</dbReference>
<comment type="caution">
    <text evidence="3">The sequence shown here is derived from an EMBL/GenBank/DDBJ whole genome shotgun (WGS) entry which is preliminary data.</text>
</comment>
<dbReference type="PANTHER" id="PTHR43717">
    <property type="entry name" value="ANAEROBIC NITRIC OXIDE REDUCTASE FLAVORUBREDOXIN"/>
    <property type="match status" value="1"/>
</dbReference>
<dbReference type="EMBL" id="DTAU01000104">
    <property type="protein sequence ID" value="HFQ79101.1"/>
    <property type="molecule type" value="Genomic_DNA"/>
</dbReference>
<accession>A0A7J3MZ55</accession>
<dbReference type="InterPro" id="IPR045761">
    <property type="entry name" value="ODP_dom"/>
</dbReference>
<dbReference type="GO" id="GO:0010181">
    <property type="term" value="F:FMN binding"/>
    <property type="evidence" value="ECO:0007669"/>
    <property type="project" value="InterPro"/>
</dbReference>
<dbReference type="AlphaFoldDB" id="A0A7J3MZ55"/>
<evidence type="ECO:0000313" key="2">
    <source>
        <dbReference type="EMBL" id="HFQ79101.1"/>
    </source>
</evidence>
<name>A0A7J3MZ55_9CREN</name>
<dbReference type="CDD" id="cd07709">
    <property type="entry name" value="flavodiiron_proteins_MBL-fold"/>
    <property type="match status" value="1"/>
</dbReference>
<dbReference type="SUPFAM" id="SSF52218">
    <property type="entry name" value="Flavoproteins"/>
    <property type="match status" value="1"/>
</dbReference>
<evidence type="ECO:0000313" key="3">
    <source>
        <dbReference type="EMBL" id="HGT98740.1"/>
    </source>
</evidence>
<reference evidence="3" key="1">
    <citation type="journal article" date="2020" name="mSystems">
        <title>Genome- and Community-Level Interaction Insights into Carbon Utilization and Element Cycling Functions of Hydrothermarchaeota in Hydrothermal Sediment.</title>
        <authorList>
            <person name="Zhou Z."/>
            <person name="Liu Y."/>
            <person name="Xu W."/>
            <person name="Pan J."/>
            <person name="Luo Z.H."/>
            <person name="Li M."/>
        </authorList>
    </citation>
    <scope>NUCLEOTIDE SEQUENCE [LARGE SCALE GENOMIC DNA]</scope>
    <source>
        <strain evidence="2">SpSt-629</strain>
        <strain evidence="3">SpSt-688</strain>
    </source>
</reference>
<dbReference type="EMBL" id="DTDH01000148">
    <property type="protein sequence ID" value="HGT98740.1"/>
    <property type="molecule type" value="Genomic_DNA"/>
</dbReference>
<dbReference type="PIRSF" id="PIRSF005243">
    <property type="entry name" value="ROO"/>
    <property type="match status" value="1"/>
</dbReference>
<protein>
    <submittedName>
        <fullName evidence="3">FprA family A-type flavoprotein</fullName>
    </submittedName>
</protein>
<feature type="domain" description="Flavodoxin-like" evidence="1">
    <location>
        <begin position="257"/>
        <end position="395"/>
    </location>
</feature>
<evidence type="ECO:0000259" key="1">
    <source>
        <dbReference type="PROSITE" id="PS50902"/>
    </source>
</evidence>
<dbReference type="PROSITE" id="PS50902">
    <property type="entry name" value="FLAVODOXIN_LIKE"/>
    <property type="match status" value="1"/>
</dbReference>
<dbReference type="GO" id="GO:0016491">
    <property type="term" value="F:oxidoreductase activity"/>
    <property type="evidence" value="ECO:0007669"/>
    <property type="project" value="InterPro"/>
</dbReference>
<sequence>MVLGPVAISDNVYWIGVDDEIKELFESLWPLPFGISYNAYAVIGSDAAALIDTVDERYTYEYLGKVKEVVKDFDRIRYIVINHLEPDHHGATPHVLDIMPQTKVVTTPIGSKILKSIYRIPEGRIHVVKDSDRITLGGRTLRFIYTPWLHWPETMVTYIEEDRILFSCDAFGSYGALRTDIFDDELDMDFYLEEARRYFSNIVIKYAKNVIEALEKLKNLEIKVLAPSHGPIYRSNINRIIELYRKWSKPELEKDRAVLVYGSMYGRSETIVEKISRELGNAGIKLIVHDVSLSHTSYILSDVVEAYVVIAVYPSYDSGIFPYMENLMSLFQLKQAGKGRSIAIVNTYSWTPTARYAVDLATKAGFKIIEPVVETKSIPDPDELKKLETLVQNILKEIRT</sequence>
<dbReference type="InterPro" id="IPR016440">
    <property type="entry name" value="Rubredoxin-O_OxRdtase"/>
</dbReference>
<proteinExistence type="predicted"/>
<dbReference type="InterPro" id="IPR008254">
    <property type="entry name" value="Flavodoxin/NO_synth"/>
</dbReference>
<organism evidence="3">
    <name type="scientific">Ignisphaera aggregans</name>
    <dbReference type="NCBI Taxonomy" id="334771"/>
    <lineage>
        <taxon>Archaea</taxon>
        <taxon>Thermoproteota</taxon>
        <taxon>Thermoprotei</taxon>
        <taxon>Desulfurococcales</taxon>
        <taxon>Desulfurococcaceae</taxon>
        <taxon>Ignisphaera</taxon>
    </lineage>
</organism>
<dbReference type="InterPro" id="IPR001279">
    <property type="entry name" value="Metallo-B-lactamas"/>
</dbReference>
<dbReference type="Pfam" id="PF19583">
    <property type="entry name" value="ODP"/>
    <property type="match status" value="1"/>
</dbReference>
<dbReference type="InterPro" id="IPR029039">
    <property type="entry name" value="Flavoprotein-like_sf"/>
</dbReference>
<dbReference type="GO" id="GO:0046872">
    <property type="term" value="F:metal ion binding"/>
    <property type="evidence" value="ECO:0007669"/>
    <property type="project" value="InterPro"/>
</dbReference>
<dbReference type="PANTHER" id="PTHR43717:SF1">
    <property type="entry name" value="ANAEROBIC NITRIC OXIDE REDUCTASE FLAVORUBREDOXIN"/>
    <property type="match status" value="1"/>
</dbReference>